<feature type="compositionally biased region" description="Low complexity" evidence="1">
    <location>
        <begin position="20"/>
        <end position="31"/>
    </location>
</feature>
<evidence type="ECO:0000256" key="1">
    <source>
        <dbReference type="SAM" id="MobiDB-lite"/>
    </source>
</evidence>
<feature type="region of interest" description="Disordered" evidence="1">
    <location>
        <begin position="1"/>
        <end position="33"/>
    </location>
</feature>
<dbReference type="AlphaFoldDB" id="A0AAD6VBN8"/>
<feature type="compositionally biased region" description="Polar residues" evidence="1">
    <location>
        <begin position="356"/>
        <end position="374"/>
    </location>
</feature>
<evidence type="ECO:0000256" key="2">
    <source>
        <dbReference type="SAM" id="Phobius"/>
    </source>
</evidence>
<feature type="region of interest" description="Disordered" evidence="1">
    <location>
        <begin position="356"/>
        <end position="402"/>
    </location>
</feature>
<dbReference type="Gene3D" id="1.20.5.510">
    <property type="entry name" value="Single helix bin"/>
    <property type="match status" value="1"/>
</dbReference>
<protein>
    <submittedName>
        <fullName evidence="3">Uncharacterized protein</fullName>
    </submittedName>
</protein>
<keyword evidence="2" id="KW-0812">Transmembrane</keyword>
<keyword evidence="4" id="KW-1185">Reference proteome</keyword>
<comment type="caution">
    <text evidence="3">The sequence shown here is derived from an EMBL/GenBank/DDBJ whole genome shotgun (WGS) entry which is preliminary data.</text>
</comment>
<feature type="compositionally biased region" description="Low complexity" evidence="1">
    <location>
        <begin position="440"/>
        <end position="467"/>
    </location>
</feature>
<feature type="region of interest" description="Disordered" evidence="1">
    <location>
        <begin position="430"/>
        <end position="513"/>
    </location>
</feature>
<feature type="compositionally biased region" description="Polar residues" evidence="1">
    <location>
        <begin position="475"/>
        <end position="487"/>
    </location>
</feature>
<feature type="transmembrane region" description="Helical" evidence="2">
    <location>
        <begin position="282"/>
        <end position="306"/>
    </location>
</feature>
<dbReference type="EMBL" id="JARJCW010000035">
    <property type="protein sequence ID" value="KAJ7208005.1"/>
    <property type="molecule type" value="Genomic_DNA"/>
</dbReference>
<gene>
    <name evidence="3" type="ORF">GGX14DRAFT_455161</name>
</gene>
<feature type="compositionally biased region" description="Polar residues" evidence="1">
    <location>
        <begin position="382"/>
        <end position="392"/>
    </location>
</feature>
<proteinExistence type="predicted"/>
<accession>A0AAD6VBN8</accession>
<sequence length="513" mass="53227">MSSKSASRKRSGPGAVSCNSSLHGGPSSSLHPRIHRPAMNAPIATLFMFLVLSCVITPCRAQTSKIFQWQFTQQLSTSLPSCQQLPIIVKPFSSTNITYGAPPYYMISVPVNNVGTPSTTLIGTDPNSLSWTVNQPVGAQLLLYVVDSQGSSGGPQPQLHNVTTGQSIQCILPPSTEQPFNVTANVTTTLTTCQPWGLTVAGGTPPYQVTLVELASPIVTNASLGPGDDVTGRWASGSIIVSTAGSTDVDCTGLVSSSSTTAQIKAEAQEALAATKSRHSAAVVGGVVVTLVVLLLLAGAGVFLYLRRRKVIRAARQVAPDQFEGGVIDGAPGEREVSETGTRILSINAFIEPASPQRSAGASARSPSHASGTTLPRRYDSASASPSVESNTPGGGLSVRNPAVATHRGFTNFPTASVRRSAKEIEAGLSSEISEDSEYSDASHASSSPLVGRSQSAGAATSGGARAVPLPMRSASASVGSSRQQEIIFQHQDAGMLRELPPPYIDRGTQQGP</sequence>
<feature type="compositionally biased region" description="Basic residues" evidence="1">
    <location>
        <begin position="1"/>
        <end position="11"/>
    </location>
</feature>
<organism evidence="3 4">
    <name type="scientific">Mycena pura</name>
    <dbReference type="NCBI Taxonomy" id="153505"/>
    <lineage>
        <taxon>Eukaryota</taxon>
        <taxon>Fungi</taxon>
        <taxon>Dikarya</taxon>
        <taxon>Basidiomycota</taxon>
        <taxon>Agaricomycotina</taxon>
        <taxon>Agaricomycetes</taxon>
        <taxon>Agaricomycetidae</taxon>
        <taxon>Agaricales</taxon>
        <taxon>Marasmiineae</taxon>
        <taxon>Mycenaceae</taxon>
        <taxon>Mycena</taxon>
    </lineage>
</organism>
<keyword evidence="2" id="KW-0472">Membrane</keyword>
<evidence type="ECO:0000313" key="4">
    <source>
        <dbReference type="Proteomes" id="UP001219525"/>
    </source>
</evidence>
<reference evidence="3" key="1">
    <citation type="submission" date="2023-03" db="EMBL/GenBank/DDBJ databases">
        <title>Massive genome expansion in bonnet fungi (Mycena s.s.) driven by repeated elements and novel gene families across ecological guilds.</title>
        <authorList>
            <consortium name="Lawrence Berkeley National Laboratory"/>
            <person name="Harder C.B."/>
            <person name="Miyauchi S."/>
            <person name="Viragh M."/>
            <person name="Kuo A."/>
            <person name="Thoen E."/>
            <person name="Andreopoulos B."/>
            <person name="Lu D."/>
            <person name="Skrede I."/>
            <person name="Drula E."/>
            <person name="Henrissat B."/>
            <person name="Morin E."/>
            <person name="Kohler A."/>
            <person name="Barry K."/>
            <person name="LaButti K."/>
            <person name="Morin E."/>
            <person name="Salamov A."/>
            <person name="Lipzen A."/>
            <person name="Mereny Z."/>
            <person name="Hegedus B."/>
            <person name="Baldrian P."/>
            <person name="Stursova M."/>
            <person name="Weitz H."/>
            <person name="Taylor A."/>
            <person name="Grigoriev I.V."/>
            <person name="Nagy L.G."/>
            <person name="Martin F."/>
            <person name="Kauserud H."/>
        </authorList>
    </citation>
    <scope>NUCLEOTIDE SEQUENCE</scope>
    <source>
        <strain evidence="3">9144</strain>
    </source>
</reference>
<name>A0AAD6VBN8_9AGAR</name>
<evidence type="ECO:0000313" key="3">
    <source>
        <dbReference type="EMBL" id="KAJ7208005.1"/>
    </source>
</evidence>
<keyword evidence="2" id="KW-1133">Transmembrane helix</keyword>
<dbReference type="Proteomes" id="UP001219525">
    <property type="component" value="Unassembled WGS sequence"/>
</dbReference>